<accession>A0A5B1M662</accession>
<dbReference type="NCBIfam" id="TIGR02937">
    <property type="entry name" value="sigma70-ECF"/>
    <property type="match status" value="1"/>
</dbReference>
<dbReference type="InterPro" id="IPR014284">
    <property type="entry name" value="RNA_pol_sigma-70_dom"/>
</dbReference>
<evidence type="ECO:0000259" key="7">
    <source>
        <dbReference type="Pfam" id="PF08281"/>
    </source>
</evidence>
<dbReference type="Gene3D" id="1.10.1740.10">
    <property type="match status" value="1"/>
</dbReference>
<keyword evidence="5" id="KW-0804">Transcription</keyword>
<evidence type="ECO:0000313" key="8">
    <source>
        <dbReference type="EMBL" id="KAA1428442.1"/>
    </source>
</evidence>
<dbReference type="AlphaFoldDB" id="A0A5B1M662"/>
<evidence type="ECO:0000259" key="6">
    <source>
        <dbReference type="Pfam" id="PF04542"/>
    </source>
</evidence>
<dbReference type="InterPro" id="IPR039425">
    <property type="entry name" value="RNA_pol_sigma-70-like"/>
</dbReference>
<organism evidence="8 9">
    <name type="scientific">Nocardioides antri</name>
    <dbReference type="NCBI Taxonomy" id="2607659"/>
    <lineage>
        <taxon>Bacteria</taxon>
        <taxon>Bacillati</taxon>
        <taxon>Actinomycetota</taxon>
        <taxon>Actinomycetes</taxon>
        <taxon>Propionibacteriales</taxon>
        <taxon>Nocardioidaceae</taxon>
        <taxon>Nocardioides</taxon>
    </lineage>
</organism>
<dbReference type="GO" id="GO:0016987">
    <property type="term" value="F:sigma factor activity"/>
    <property type="evidence" value="ECO:0007669"/>
    <property type="project" value="UniProtKB-KW"/>
</dbReference>
<dbReference type="CDD" id="cd06171">
    <property type="entry name" value="Sigma70_r4"/>
    <property type="match status" value="1"/>
</dbReference>
<evidence type="ECO:0000256" key="2">
    <source>
        <dbReference type="ARBA" id="ARBA00023015"/>
    </source>
</evidence>
<keyword evidence="3" id="KW-0731">Sigma factor</keyword>
<dbReference type="PANTHER" id="PTHR43133:SF50">
    <property type="entry name" value="ECF RNA POLYMERASE SIGMA FACTOR SIGM"/>
    <property type="match status" value="1"/>
</dbReference>
<dbReference type="InterPro" id="IPR007627">
    <property type="entry name" value="RNA_pol_sigma70_r2"/>
</dbReference>
<keyword evidence="4" id="KW-0238">DNA-binding</keyword>
<dbReference type="Pfam" id="PF08281">
    <property type="entry name" value="Sigma70_r4_2"/>
    <property type="match status" value="1"/>
</dbReference>
<protein>
    <submittedName>
        <fullName evidence="8">SigE family RNA polymerase sigma factor</fullName>
    </submittedName>
</protein>
<dbReference type="Pfam" id="PF04542">
    <property type="entry name" value="Sigma70_r2"/>
    <property type="match status" value="1"/>
</dbReference>
<evidence type="ECO:0000313" key="9">
    <source>
        <dbReference type="Proteomes" id="UP000324351"/>
    </source>
</evidence>
<reference evidence="8 9" key="2">
    <citation type="submission" date="2019-09" db="EMBL/GenBank/DDBJ databases">
        <authorList>
            <person name="Jin C."/>
        </authorList>
    </citation>
    <scope>NUCLEOTIDE SEQUENCE [LARGE SCALE GENOMIC DNA]</scope>
    <source>
        <strain evidence="8 9">BN140041</strain>
    </source>
</reference>
<evidence type="ECO:0000256" key="1">
    <source>
        <dbReference type="ARBA" id="ARBA00010641"/>
    </source>
</evidence>
<dbReference type="Gene3D" id="1.10.10.10">
    <property type="entry name" value="Winged helix-like DNA-binding domain superfamily/Winged helix DNA-binding domain"/>
    <property type="match status" value="1"/>
</dbReference>
<evidence type="ECO:0000256" key="3">
    <source>
        <dbReference type="ARBA" id="ARBA00023082"/>
    </source>
</evidence>
<dbReference type="InterPro" id="IPR013325">
    <property type="entry name" value="RNA_pol_sigma_r2"/>
</dbReference>
<comment type="similarity">
    <text evidence="1">Belongs to the sigma-70 factor family. ECF subfamily.</text>
</comment>
<dbReference type="InterPro" id="IPR036388">
    <property type="entry name" value="WH-like_DNA-bd_sf"/>
</dbReference>
<dbReference type="EMBL" id="VUJW01000002">
    <property type="protein sequence ID" value="KAA1428442.1"/>
    <property type="molecule type" value="Genomic_DNA"/>
</dbReference>
<dbReference type="InterPro" id="IPR013249">
    <property type="entry name" value="RNA_pol_sigma70_r4_t2"/>
</dbReference>
<name>A0A5B1M662_9ACTN</name>
<reference evidence="8 9" key="1">
    <citation type="submission" date="2019-09" db="EMBL/GenBank/DDBJ databases">
        <title>Nocardioides panacisoli sp. nov., isolated from the soil of a ginseng field.</title>
        <authorList>
            <person name="Cho C."/>
        </authorList>
    </citation>
    <scope>NUCLEOTIDE SEQUENCE [LARGE SCALE GENOMIC DNA]</scope>
    <source>
        <strain evidence="8 9">BN140041</strain>
    </source>
</reference>
<gene>
    <name evidence="8" type="ORF">F0U47_05860</name>
</gene>
<feature type="domain" description="RNA polymerase sigma factor 70 region 4 type 2" evidence="7">
    <location>
        <begin position="123"/>
        <end position="171"/>
    </location>
</feature>
<feature type="domain" description="RNA polymerase sigma-70 region 2" evidence="6">
    <location>
        <begin position="26"/>
        <end position="92"/>
    </location>
</feature>
<sequence length="179" mass="19496">MRRGAVRRLAVVGEVGTSPEQLAADLYAAHRLSLVRLAVLLVDDLAAAEDVVHDVFAGLLTGGKQLRDPDAAVGYLRRAVVNRARSALRRRRTARAYTPPEDPSRAGPDDIAVLSEEHREVCAALKTLPARQREVLVLRYWSDLSEIQIADALGISRGTVKSTASRALAALEKKLEGER</sequence>
<comment type="caution">
    <text evidence="8">The sequence shown here is derived from an EMBL/GenBank/DDBJ whole genome shotgun (WGS) entry which is preliminary data.</text>
</comment>
<dbReference type="Proteomes" id="UP000324351">
    <property type="component" value="Unassembled WGS sequence"/>
</dbReference>
<proteinExistence type="inferred from homology"/>
<evidence type="ECO:0000256" key="4">
    <source>
        <dbReference type="ARBA" id="ARBA00023125"/>
    </source>
</evidence>
<dbReference type="PANTHER" id="PTHR43133">
    <property type="entry name" value="RNA POLYMERASE ECF-TYPE SIGMA FACTO"/>
    <property type="match status" value="1"/>
</dbReference>
<dbReference type="InterPro" id="IPR014325">
    <property type="entry name" value="RNA_pol_sigma-E_actinobac"/>
</dbReference>
<dbReference type="GO" id="GO:0003677">
    <property type="term" value="F:DNA binding"/>
    <property type="evidence" value="ECO:0007669"/>
    <property type="project" value="UniProtKB-KW"/>
</dbReference>
<dbReference type="GO" id="GO:0006352">
    <property type="term" value="P:DNA-templated transcription initiation"/>
    <property type="evidence" value="ECO:0007669"/>
    <property type="project" value="InterPro"/>
</dbReference>
<dbReference type="SUPFAM" id="SSF88659">
    <property type="entry name" value="Sigma3 and sigma4 domains of RNA polymerase sigma factors"/>
    <property type="match status" value="1"/>
</dbReference>
<dbReference type="InterPro" id="IPR013324">
    <property type="entry name" value="RNA_pol_sigma_r3/r4-like"/>
</dbReference>
<keyword evidence="2" id="KW-0805">Transcription regulation</keyword>
<keyword evidence="9" id="KW-1185">Reference proteome</keyword>
<evidence type="ECO:0000256" key="5">
    <source>
        <dbReference type="ARBA" id="ARBA00023163"/>
    </source>
</evidence>
<dbReference type="NCBIfam" id="TIGR02983">
    <property type="entry name" value="SigE-fam_strep"/>
    <property type="match status" value="1"/>
</dbReference>
<dbReference type="SUPFAM" id="SSF88946">
    <property type="entry name" value="Sigma2 domain of RNA polymerase sigma factors"/>
    <property type="match status" value="1"/>
</dbReference>